<reference evidence="1" key="1">
    <citation type="submission" date="2015-10" db="EMBL/GenBank/DDBJ databases">
        <authorList>
            <person name="Gilbert D.G."/>
        </authorList>
    </citation>
    <scope>NUCLEOTIDE SEQUENCE</scope>
    <source>
        <strain evidence="1">Phyl III-seqv23</strain>
    </source>
</reference>
<dbReference type="AlphaFoldDB" id="A0A0S4TLT5"/>
<gene>
    <name evidence="1" type="ORF">RUN39_v1_50068</name>
</gene>
<sequence>MVPPTTWQNTCSAFSMITTS</sequence>
<accession>A0A0S4TLT5</accession>
<proteinExistence type="predicted"/>
<organism evidence="1">
    <name type="scientific">Ralstonia solanacearum</name>
    <name type="common">Pseudomonas solanacearum</name>
    <dbReference type="NCBI Taxonomy" id="305"/>
    <lineage>
        <taxon>Bacteria</taxon>
        <taxon>Pseudomonadati</taxon>
        <taxon>Pseudomonadota</taxon>
        <taxon>Betaproteobacteria</taxon>
        <taxon>Burkholderiales</taxon>
        <taxon>Burkholderiaceae</taxon>
        <taxon>Ralstonia</taxon>
        <taxon>Ralstonia solanacearum species complex</taxon>
    </lineage>
</organism>
<protein>
    <submittedName>
        <fullName evidence="1">Uncharacterized protein</fullName>
    </submittedName>
</protein>
<evidence type="ECO:0000313" key="1">
    <source>
        <dbReference type="EMBL" id="CUV10996.1"/>
    </source>
</evidence>
<dbReference type="EMBL" id="LN899819">
    <property type="protein sequence ID" value="CUV10996.1"/>
    <property type="molecule type" value="Genomic_DNA"/>
</dbReference>
<name>A0A0S4TLT5_RALSL</name>